<sequence>MTSLTINAQYTKVKDMIDHLIMGQTDLLKGSSHTGKKYQILEYFFQSTRQNHAINRYIKNAKIMQKVMITSTFKLRYMVHSNYIQNTVTFIKKSSHGSQKTKAHY</sequence>
<dbReference type="EMBL" id="KI296764">
    <property type="protein sequence ID" value="ESA01062.1"/>
    <property type="molecule type" value="Genomic_DNA"/>
</dbReference>
<organism evidence="1">
    <name type="scientific">Rhizophagus irregularis (strain DAOM 181602 / DAOM 197198 / MUCL 43194)</name>
    <name type="common">Arbuscular mycorrhizal fungus</name>
    <name type="synonym">Glomus intraradices</name>
    <dbReference type="NCBI Taxonomy" id="747089"/>
    <lineage>
        <taxon>Eukaryota</taxon>
        <taxon>Fungi</taxon>
        <taxon>Fungi incertae sedis</taxon>
        <taxon>Mucoromycota</taxon>
        <taxon>Glomeromycotina</taxon>
        <taxon>Glomeromycetes</taxon>
        <taxon>Glomerales</taxon>
        <taxon>Glomeraceae</taxon>
        <taxon>Rhizophagus</taxon>
    </lineage>
</organism>
<reference evidence="1" key="1">
    <citation type="submission" date="2013-07" db="EMBL/GenBank/DDBJ databases">
        <title>The genome of an arbuscular mycorrhizal fungus provides insights into the evolution of the oldest plant symbiosis.</title>
        <authorList>
            <consortium name="DOE Joint Genome Institute"/>
            <person name="Tisserant E."/>
            <person name="Malbreil M."/>
            <person name="Kuo A."/>
            <person name="Kohler A."/>
            <person name="Symeonidi A."/>
            <person name="Balestrini R."/>
            <person name="Charron P."/>
            <person name="Duensing N."/>
            <person name="Frei-dit-Frey N."/>
            <person name="Gianinazzi-Pearson V."/>
            <person name="Gilbert B."/>
            <person name="Handa Y."/>
            <person name="Hijri M."/>
            <person name="Kaul R."/>
            <person name="Kawaguchi M."/>
            <person name="Krajinski F."/>
            <person name="Lammers P."/>
            <person name="Lapierre D."/>
            <person name="Masclaux F.G."/>
            <person name="Murat C."/>
            <person name="Morin E."/>
            <person name="Ndikumana S."/>
            <person name="Pagni M."/>
            <person name="Petitpierre D."/>
            <person name="Requena N."/>
            <person name="Rosikiewicz P."/>
            <person name="Riley R."/>
            <person name="Saito K."/>
            <person name="San Clemente H."/>
            <person name="Shapiro H."/>
            <person name="van Tuinen D."/>
            <person name="Becard G."/>
            <person name="Bonfante P."/>
            <person name="Paszkowski U."/>
            <person name="Shachar-Hill Y."/>
            <person name="Young J.P."/>
            <person name="Sanders I.R."/>
            <person name="Henrissat B."/>
            <person name="Rensing S.A."/>
            <person name="Grigoriev I.V."/>
            <person name="Corradi N."/>
            <person name="Roux C."/>
            <person name="Martin F."/>
        </authorList>
    </citation>
    <scope>NUCLEOTIDE SEQUENCE</scope>
    <source>
        <strain evidence="1">DAOM 197198</strain>
    </source>
</reference>
<evidence type="ECO:0000313" key="1">
    <source>
        <dbReference type="EMBL" id="ESA01062.1"/>
    </source>
</evidence>
<dbReference type="AlphaFoldDB" id="U9T152"/>
<proteinExistence type="predicted"/>
<name>U9T152_RHIID</name>
<accession>U9T152</accession>
<dbReference type="HOGENOM" id="CLU_2238042_0_0_1"/>
<protein>
    <submittedName>
        <fullName evidence="1">Uncharacterized protein</fullName>
    </submittedName>
</protein>
<gene>
    <name evidence="1" type="ORF">GLOINDRAFT_87121</name>
</gene>